<feature type="domain" description="Beta-ketoacyl-[acyl-carrier-protein] synthase III C-terminal" evidence="4">
    <location>
        <begin position="228"/>
        <end position="316"/>
    </location>
</feature>
<dbReference type="Proteomes" id="UP000587462">
    <property type="component" value="Unassembled WGS sequence"/>
</dbReference>
<evidence type="ECO:0000313" key="6">
    <source>
        <dbReference type="EMBL" id="NVK78138.1"/>
    </source>
</evidence>
<dbReference type="GO" id="GO:0006633">
    <property type="term" value="P:fatty acid biosynthetic process"/>
    <property type="evidence" value="ECO:0007669"/>
    <property type="project" value="InterPro"/>
</dbReference>
<dbReference type="InterPro" id="IPR016039">
    <property type="entry name" value="Thiolase-like"/>
</dbReference>
<dbReference type="Pfam" id="PF08545">
    <property type="entry name" value="ACP_syn_III"/>
    <property type="match status" value="1"/>
</dbReference>
<keyword evidence="7" id="KW-1185">Reference proteome</keyword>
<dbReference type="SUPFAM" id="SSF53901">
    <property type="entry name" value="Thiolase-like"/>
    <property type="match status" value="1"/>
</dbReference>
<keyword evidence="3" id="KW-0012">Acyltransferase</keyword>
<dbReference type="Pfam" id="PF08541">
    <property type="entry name" value="ACP_syn_III_C"/>
    <property type="match status" value="1"/>
</dbReference>
<evidence type="ECO:0000259" key="5">
    <source>
        <dbReference type="Pfam" id="PF08545"/>
    </source>
</evidence>
<feature type="domain" description="Beta-ketoacyl-[acyl-carrier-protein] synthase III N-terminal" evidence="5">
    <location>
        <begin position="107"/>
        <end position="185"/>
    </location>
</feature>
<dbReference type="AlphaFoldDB" id="A0A7Y7E6N1"/>
<dbReference type="CDD" id="cd00827">
    <property type="entry name" value="init_cond_enzymes"/>
    <property type="match status" value="1"/>
</dbReference>
<keyword evidence="2" id="KW-0808">Transferase</keyword>
<keyword evidence="1" id="KW-0963">Cytoplasm</keyword>
<proteinExistence type="predicted"/>
<dbReference type="Gene3D" id="3.40.47.10">
    <property type="match status" value="2"/>
</dbReference>
<organism evidence="6 7">
    <name type="scientific">Streptomyces morookaense</name>
    <name type="common">Streptoverticillium morookaense</name>
    <dbReference type="NCBI Taxonomy" id="1970"/>
    <lineage>
        <taxon>Bacteria</taxon>
        <taxon>Bacillati</taxon>
        <taxon>Actinomycetota</taxon>
        <taxon>Actinomycetes</taxon>
        <taxon>Kitasatosporales</taxon>
        <taxon>Streptomycetaceae</taxon>
        <taxon>Streptomyces</taxon>
    </lineage>
</organism>
<dbReference type="RefSeq" id="WP_171080028.1">
    <property type="nucleotide sequence ID" value="NZ_BNBU01000002.1"/>
</dbReference>
<accession>A0A7Y7E6N1</accession>
<comment type="caution">
    <text evidence="6">The sequence shown here is derived from an EMBL/GenBank/DDBJ whole genome shotgun (WGS) entry which is preliminary data.</text>
</comment>
<dbReference type="GO" id="GO:0004315">
    <property type="term" value="F:3-oxoacyl-[acyl-carrier-protein] synthase activity"/>
    <property type="evidence" value="ECO:0007669"/>
    <property type="project" value="InterPro"/>
</dbReference>
<sequence length="319" mass="34928">MVGIVDFDICLPTSYVSVQDMHAASGVGVEDIKKITHGDGWPVLGDHGRAWELACRAARAVLDRTAVRPEDIRQVIYAGSGEWDRPFWSPAAKVAHELGIERAHAYEVTNFCNAGMAALRIAADGIALGRGEYALVLVGDRLSRLVDYTDPGSKALFNYGDAAAAVLVSGRDVSFEHLHAEMRTDPGWSDYYAGEHRRNRVVIRRAAHRPGLADAYVENFTALVGDTLDALGRDVSDVAYFLINHGDRNMHRRLLETLGLPPEKSVFNYHRLGHMGGADTLIALQDLLTEKKLARGDLVLMASSAMGFSWGITALEFRA</sequence>
<evidence type="ECO:0000256" key="1">
    <source>
        <dbReference type="ARBA" id="ARBA00022490"/>
    </source>
</evidence>
<dbReference type="InterPro" id="IPR013751">
    <property type="entry name" value="ACP_syn_III_N"/>
</dbReference>
<evidence type="ECO:0000259" key="4">
    <source>
        <dbReference type="Pfam" id="PF08541"/>
    </source>
</evidence>
<evidence type="ECO:0000256" key="2">
    <source>
        <dbReference type="ARBA" id="ARBA00022679"/>
    </source>
</evidence>
<reference evidence="6 7" key="1">
    <citation type="submission" date="2020-04" db="EMBL/GenBank/DDBJ databases">
        <title>Draft Genome Sequence of Streptomyces morookaense DSM 40503, an 8-azaguanine-producing strain.</title>
        <authorList>
            <person name="Qi J."/>
            <person name="Gao J.-M."/>
        </authorList>
    </citation>
    <scope>NUCLEOTIDE SEQUENCE [LARGE SCALE GENOMIC DNA]</scope>
    <source>
        <strain evidence="6 7">DSM 40503</strain>
    </source>
</reference>
<evidence type="ECO:0000313" key="7">
    <source>
        <dbReference type="Proteomes" id="UP000587462"/>
    </source>
</evidence>
<gene>
    <name evidence="6" type="ORF">HG542_10735</name>
</gene>
<dbReference type="GO" id="GO:0044550">
    <property type="term" value="P:secondary metabolite biosynthetic process"/>
    <property type="evidence" value="ECO:0007669"/>
    <property type="project" value="TreeGrafter"/>
</dbReference>
<dbReference type="EMBL" id="JABBXF010000019">
    <property type="protein sequence ID" value="NVK78138.1"/>
    <property type="molecule type" value="Genomic_DNA"/>
</dbReference>
<dbReference type="PANTHER" id="PTHR34069">
    <property type="entry name" value="3-OXOACYL-[ACYL-CARRIER-PROTEIN] SYNTHASE 3"/>
    <property type="match status" value="1"/>
</dbReference>
<dbReference type="InterPro" id="IPR013747">
    <property type="entry name" value="ACP_syn_III_C"/>
</dbReference>
<evidence type="ECO:0000256" key="3">
    <source>
        <dbReference type="ARBA" id="ARBA00023315"/>
    </source>
</evidence>
<name>A0A7Y7E6N1_STRMO</name>
<protein>
    <submittedName>
        <fullName evidence="6">3-oxoacyl-ACP synthase</fullName>
    </submittedName>
</protein>
<dbReference type="PANTHER" id="PTHR34069:SF2">
    <property type="entry name" value="BETA-KETOACYL-[ACYL-CARRIER-PROTEIN] SYNTHASE III"/>
    <property type="match status" value="1"/>
</dbReference>